<evidence type="ECO:0000256" key="7">
    <source>
        <dbReference type="ARBA" id="ARBA00047851"/>
    </source>
</evidence>
<comment type="function">
    <text evidence="9">Condenses 4-methyl-5-(beta-hydroxyethyl)thiazole monophosphate (THZ-P) and 2-methyl-4-amino-5-hydroxymethyl pyrimidine pyrophosphate (HMP-PP) to form thiamine monophosphate (TMP).</text>
</comment>
<feature type="binding site" evidence="9">
    <location>
        <position position="141"/>
    </location>
    <ligand>
        <name>4-amino-2-methyl-5-(diphosphooxymethyl)pyrimidine</name>
        <dbReference type="ChEBI" id="CHEBI:57841"/>
    </ligand>
</feature>
<feature type="binding site" evidence="9">
    <location>
        <position position="169"/>
    </location>
    <ligand>
        <name>2-[(2R,5Z)-2-carboxy-4-methylthiazol-5(2H)-ylidene]ethyl phosphate</name>
        <dbReference type="ChEBI" id="CHEBI:62899"/>
    </ligand>
</feature>
<name>A0ABQ0JSM9_9BACT</name>
<keyword evidence="3 9" id="KW-0479">Metal-binding</keyword>
<dbReference type="PANTHER" id="PTHR20857:SF23">
    <property type="entry name" value="THIAMINE BIOSYNTHETIC BIFUNCTIONAL ENZYME"/>
    <property type="match status" value="1"/>
</dbReference>
<dbReference type="EC" id="2.5.1.3" evidence="9"/>
<evidence type="ECO:0000256" key="9">
    <source>
        <dbReference type="HAMAP-Rule" id="MF_00097"/>
    </source>
</evidence>
<feature type="binding site" evidence="9">
    <location>
        <position position="73"/>
    </location>
    <ligand>
        <name>4-amino-2-methyl-5-(diphosphooxymethyl)pyrimidine</name>
        <dbReference type="ChEBI" id="CHEBI:57841"/>
    </ligand>
</feature>
<sequence length="226" mass="24693">MRRKQPPGNLSLILITDRNLCKHPFLDTIKLALKGGVNTIQLREKGLTTRELYLLAHELRKITLDFGANLIINDRVDVALAVEADGVHLGWQSLPFHIARKLLGLEKLIGISTHSRQEALHARDYGADYITFGPVFDTPSKAGLLKPTGAEEIQSLKSNVTMPIIAVGGINEKNVETVLARGADGIAVISSIMYAGNPEDAARSLCKKIVTSRPEKPPVNNFQITT</sequence>
<dbReference type="HAMAP" id="MF_00097">
    <property type="entry name" value="TMP_synthase"/>
    <property type="match status" value="1"/>
</dbReference>
<dbReference type="Pfam" id="PF02581">
    <property type="entry name" value="TMP-TENI"/>
    <property type="match status" value="1"/>
</dbReference>
<dbReference type="NCBIfam" id="TIGR00693">
    <property type="entry name" value="thiE"/>
    <property type="match status" value="1"/>
</dbReference>
<evidence type="ECO:0000313" key="14">
    <source>
        <dbReference type="Proteomes" id="UP000032309"/>
    </source>
</evidence>
<dbReference type="PANTHER" id="PTHR20857">
    <property type="entry name" value="THIAMINE-PHOSPHATE PYROPHOSPHORYLASE"/>
    <property type="match status" value="1"/>
</dbReference>
<evidence type="ECO:0000256" key="3">
    <source>
        <dbReference type="ARBA" id="ARBA00022723"/>
    </source>
</evidence>
<comment type="pathway">
    <text evidence="1 9 11">Cofactor biosynthesis; thiamine diphosphate biosynthesis; thiamine phosphate from 4-amino-2-methyl-5-diphosphomethylpyrimidine and 4-methyl-5-(2-phosphoethyl)-thiazole: step 1/1.</text>
</comment>
<feature type="domain" description="Thiamine phosphate synthase/TenI" evidence="12">
    <location>
        <begin position="12"/>
        <end position="192"/>
    </location>
</feature>
<keyword evidence="2 9" id="KW-0808">Transferase</keyword>
<evidence type="ECO:0000256" key="10">
    <source>
        <dbReference type="RuleBase" id="RU003826"/>
    </source>
</evidence>
<dbReference type="EMBL" id="BAFN01000001">
    <property type="protein sequence ID" value="GAN31730.1"/>
    <property type="molecule type" value="Genomic_DNA"/>
</dbReference>
<organism evidence="13 14">
    <name type="scientific">Candidatus Brocadia sinica JPN1</name>
    <dbReference type="NCBI Taxonomy" id="1197129"/>
    <lineage>
        <taxon>Bacteria</taxon>
        <taxon>Pseudomonadati</taxon>
        <taxon>Planctomycetota</taxon>
        <taxon>Candidatus Brocadiia</taxon>
        <taxon>Candidatus Brocadiales</taxon>
        <taxon>Candidatus Brocadiaceae</taxon>
        <taxon>Candidatus Brocadia</taxon>
    </lineage>
</organism>
<evidence type="ECO:0000256" key="2">
    <source>
        <dbReference type="ARBA" id="ARBA00022679"/>
    </source>
</evidence>
<comment type="caution">
    <text evidence="9">Lacks conserved residue(s) required for the propagation of feature annotation.</text>
</comment>
<reference evidence="14" key="1">
    <citation type="journal article" date="2015" name="Genome Announc.">
        <title>Draft Genome Sequence of an Anaerobic Ammonium-Oxidizing Bacterium, "Candidatus Brocadia sinica".</title>
        <authorList>
            <person name="Oshiki M."/>
            <person name="Shinyako-Hata K."/>
            <person name="Satoh H."/>
            <person name="Okabe S."/>
        </authorList>
    </citation>
    <scope>NUCLEOTIDE SEQUENCE [LARGE SCALE GENOMIC DNA]</scope>
    <source>
        <strain evidence="14">JPN1</strain>
    </source>
</reference>
<dbReference type="Proteomes" id="UP000032309">
    <property type="component" value="Unassembled WGS sequence"/>
</dbReference>
<dbReference type="InterPro" id="IPR013785">
    <property type="entry name" value="Aldolase_TIM"/>
</dbReference>
<dbReference type="InterPro" id="IPR034291">
    <property type="entry name" value="TMP_synthase"/>
</dbReference>
<comment type="catalytic activity">
    <reaction evidence="8 9 10">
        <text>2-[(2R,5Z)-2-carboxy-4-methylthiazol-5(2H)-ylidene]ethyl phosphate + 4-amino-2-methyl-5-(diphosphooxymethyl)pyrimidine + 2 H(+) = thiamine phosphate + CO2 + diphosphate</text>
        <dbReference type="Rhea" id="RHEA:47844"/>
        <dbReference type="ChEBI" id="CHEBI:15378"/>
        <dbReference type="ChEBI" id="CHEBI:16526"/>
        <dbReference type="ChEBI" id="CHEBI:33019"/>
        <dbReference type="ChEBI" id="CHEBI:37575"/>
        <dbReference type="ChEBI" id="CHEBI:57841"/>
        <dbReference type="ChEBI" id="CHEBI:62899"/>
        <dbReference type="EC" id="2.5.1.3"/>
    </reaction>
</comment>
<proteinExistence type="inferred from homology"/>
<comment type="similarity">
    <text evidence="9 10">Belongs to the thiamine-phosphate synthase family.</text>
</comment>
<feature type="binding site" evidence="9">
    <location>
        <position position="74"/>
    </location>
    <ligand>
        <name>Mg(2+)</name>
        <dbReference type="ChEBI" id="CHEBI:18420"/>
    </ligand>
</feature>
<dbReference type="RefSeq" id="WP_082058949.1">
    <property type="nucleotide sequence ID" value="NZ_BAFN01000001.1"/>
</dbReference>
<keyword evidence="14" id="KW-1185">Reference proteome</keyword>
<evidence type="ECO:0000256" key="1">
    <source>
        <dbReference type="ARBA" id="ARBA00005165"/>
    </source>
</evidence>
<evidence type="ECO:0000256" key="6">
    <source>
        <dbReference type="ARBA" id="ARBA00047334"/>
    </source>
</evidence>
<dbReference type="InterPro" id="IPR036206">
    <property type="entry name" value="ThiamineP_synth_sf"/>
</dbReference>
<dbReference type="InterPro" id="IPR022998">
    <property type="entry name" value="ThiamineP_synth_TenI"/>
</dbReference>
<comment type="caution">
    <text evidence="13">The sequence shown here is derived from an EMBL/GenBank/DDBJ whole genome shotgun (WGS) entry which is preliminary data.</text>
</comment>
<feature type="binding site" evidence="9">
    <location>
        <begin position="138"/>
        <end position="140"/>
    </location>
    <ligand>
        <name>2-[(2R,5Z)-2-carboxy-4-methylthiazol-5(2H)-ylidene]ethyl phosphate</name>
        <dbReference type="ChEBI" id="CHEBI:62899"/>
    </ligand>
</feature>
<accession>A0ABQ0JSM9</accession>
<feature type="binding site" evidence="9">
    <location>
        <position position="112"/>
    </location>
    <ligand>
        <name>4-amino-2-methyl-5-(diphosphooxymethyl)pyrimidine</name>
        <dbReference type="ChEBI" id="CHEBI:57841"/>
    </ligand>
</feature>
<dbReference type="SUPFAM" id="SSF51391">
    <property type="entry name" value="Thiamin phosphate synthase"/>
    <property type="match status" value="1"/>
</dbReference>
<protein>
    <recommendedName>
        <fullName evidence="9">Thiamine-phosphate synthase</fullName>
        <shortName evidence="9">TP synthase</shortName>
        <shortName evidence="9">TPS</shortName>
        <ecNumber evidence="9">2.5.1.3</ecNumber>
    </recommendedName>
    <alternativeName>
        <fullName evidence="9">Thiamine-phosphate pyrophosphorylase</fullName>
        <shortName evidence="9">TMP pyrophosphorylase</shortName>
        <shortName evidence="9">TMP-PPase</shortName>
    </alternativeName>
</protein>
<keyword evidence="4 9" id="KW-0460">Magnesium</keyword>
<gene>
    <name evidence="9" type="primary">thiE</name>
    <name evidence="13" type="ORF">BROSI_A0234</name>
</gene>
<evidence type="ECO:0000256" key="4">
    <source>
        <dbReference type="ARBA" id="ARBA00022842"/>
    </source>
</evidence>
<feature type="binding site" evidence="9">
    <location>
        <begin position="41"/>
        <end position="45"/>
    </location>
    <ligand>
        <name>4-amino-2-methyl-5-(diphosphooxymethyl)pyrimidine</name>
        <dbReference type="ChEBI" id="CHEBI:57841"/>
    </ligand>
</feature>
<evidence type="ECO:0000256" key="5">
    <source>
        <dbReference type="ARBA" id="ARBA00022977"/>
    </source>
</evidence>
<evidence type="ECO:0000313" key="13">
    <source>
        <dbReference type="EMBL" id="GAN31730.1"/>
    </source>
</evidence>
<comment type="catalytic activity">
    <reaction evidence="6 9 10">
        <text>4-methyl-5-(2-phosphooxyethyl)-thiazole + 4-amino-2-methyl-5-(diphosphooxymethyl)pyrimidine + H(+) = thiamine phosphate + diphosphate</text>
        <dbReference type="Rhea" id="RHEA:22328"/>
        <dbReference type="ChEBI" id="CHEBI:15378"/>
        <dbReference type="ChEBI" id="CHEBI:33019"/>
        <dbReference type="ChEBI" id="CHEBI:37575"/>
        <dbReference type="ChEBI" id="CHEBI:57841"/>
        <dbReference type="ChEBI" id="CHEBI:58296"/>
        <dbReference type="EC" id="2.5.1.3"/>
    </reaction>
</comment>
<dbReference type="CDD" id="cd00564">
    <property type="entry name" value="TMP_TenI"/>
    <property type="match status" value="1"/>
</dbReference>
<evidence type="ECO:0000256" key="11">
    <source>
        <dbReference type="RuleBase" id="RU004253"/>
    </source>
</evidence>
<keyword evidence="5 9" id="KW-0784">Thiamine biosynthesis</keyword>
<comment type="cofactor">
    <cofactor evidence="9">
        <name>Mg(2+)</name>
        <dbReference type="ChEBI" id="CHEBI:18420"/>
    </cofactor>
    <text evidence="9">Binds 1 Mg(2+) ion per subunit.</text>
</comment>
<dbReference type="Gene3D" id="3.20.20.70">
    <property type="entry name" value="Aldolase class I"/>
    <property type="match status" value="1"/>
</dbReference>
<evidence type="ECO:0000256" key="8">
    <source>
        <dbReference type="ARBA" id="ARBA00047883"/>
    </source>
</evidence>
<evidence type="ECO:0000259" key="12">
    <source>
        <dbReference type="Pfam" id="PF02581"/>
    </source>
</evidence>
<comment type="catalytic activity">
    <reaction evidence="7 9 10">
        <text>2-(2-carboxy-4-methylthiazol-5-yl)ethyl phosphate + 4-amino-2-methyl-5-(diphosphooxymethyl)pyrimidine + 2 H(+) = thiamine phosphate + CO2 + diphosphate</text>
        <dbReference type="Rhea" id="RHEA:47848"/>
        <dbReference type="ChEBI" id="CHEBI:15378"/>
        <dbReference type="ChEBI" id="CHEBI:16526"/>
        <dbReference type="ChEBI" id="CHEBI:33019"/>
        <dbReference type="ChEBI" id="CHEBI:37575"/>
        <dbReference type="ChEBI" id="CHEBI:57841"/>
        <dbReference type="ChEBI" id="CHEBI:62890"/>
        <dbReference type="EC" id="2.5.1.3"/>
    </reaction>
</comment>
<feature type="binding site" evidence="9">
    <location>
        <begin position="189"/>
        <end position="190"/>
    </location>
    <ligand>
        <name>2-[(2R,5Z)-2-carboxy-4-methylthiazol-5(2H)-ylidene]ethyl phosphate</name>
        <dbReference type="ChEBI" id="CHEBI:62899"/>
    </ligand>
</feature>